<accession>A0A5C3KW14</accession>
<evidence type="ECO:0000313" key="3">
    <source>
        <dbReference type="Proteomes" id="UP000307440"/>
    </source>
</evidence>
<dbReference type="AlphaFoldDB" id="A0A5C3KW14"/>
<proteinExistence type="predicted"/>
<feature type="region of interest" description="Disordered" evidence="1">
    <location>
        <begin position="53"/>
        <end position="100"/>
    </location>
</feature>
<protein>
    <submittedName>
        <fullName evidence="2">Uncharacterized protein</fullName>
    </submittedName>
</protein>
<dbReference type="EMBL" id="ML210193">
    <property type="protein sequence ID" value="TFK24851.1"/>
    <property type="molecule type" value="Genomic_DNA"/>
</dbReference>
<feature type="region of interest" description="Disordered" evidence="1">
    <location>
        <begin position="553"/>
        <end position="574"/>
    </location>
</feature>
<name>A0A5C3KW14_COPMA</name>
<keyword evidence="3" id="KW-1185">Reference proteome</keyword>
<feature type="compositionally biased region" description="Basic and acidic residues" evidence="1">
    <location>
        <begin position="563"/>
        <end position="574"/>
    </location>
</feature>
<evidence type="ECO:0000313" key="2">
    <source>
        <dbReference type="EMBL" id="TFK24851.1"/>
    </source>
</evidence>
<dbReference type="Proteomes" id="UP000307440">
    <property type="component" value="Unassembled WGS sequence"/>
</dbReference>
<evidence type="ECO:0000256" key="1">
    <source>
        <dbReference type="SAM" id="MobiDB-lite"/>
    </source>
</evidence>
<organism evidence="2 3">
    <name type="scientific">Coprinopsis marcescibilis</name>
    <name type="common">Agaric fungus</name>
    <name type="synonym">Psathyrella marcescibilis</name>
    <dbReference type="NCBI Taxonomy" id="230819"/>
    <lineage>
        <taxon>Eukaryota</taxon>
        <taxon>Fungi</taxon>
        <taxon>Dikarya</taxon>
        <taxon>Basidiomycota</taxon>
        <taxon>Agaricomycotina</taxon>
        <taxon>Agaricomycetes</taxon>
        <taxon>Agaricomycetidae</taxon>
        <taxon>Agaricales</taxon>
        <taxon>Agaricineae</taxon>
        <taxon>Psathyrellaceae</taxon>
        <taxon>Coprinopsis</taxon>
    </lineage>
</organism>
<sequence>MLQASHRAFPQTSPSTPERMASIIERARAIVSTVSRAIDSVFIRRNNHVLPTVGTSQSNGAVYDHQPDHDHEHASRGGDERRAEASTPTANATETVAAVPSQEPATLRSIYIAPFYERRLTTPLYLLNASLISIATAVGLPPPQYTQARGVTTIELQELDGAAPGGNSASSRQDMMSRLRGAVRIPAIGMPSFTMALPMHRLFLTEEDAEGGRGRRRLGWLTGPWRVGFTVVAGVFVFSMLLVTLQPLQHVTVVSHGIPPNKLSTGCMSATVAEVPSQAVTTSCVRRDCLANCLSVSLQSGRQSNFFSRLRFPSREQEHGVATTEEKTDRSAEVLSDVEGAVEQRQSLERKLDPRYCSACAMSRLSCHKSFGDSSNLLQAPLAEHRTFQVKEDGRICFANLGEYHAAFHGRTYSPDLRQRHPGVNRVTMEQPWNAQNGNLARLFRQVSSKGGKSNVRKTHVSLTVATIATRVALPPEGTLPIERFGTWADGDLGTDANRTKAMSTSHLHHQKITRISVTVGPDDGEIVNEKLVKVQLVRLPDAKKTQAKWANVGPMGAADDGGIERNPESARNF</sequence>
<feature type="compositionally biased region" description="Basic and acidic residues" evidence="1">
    <location>
        <begin position="65"/>
        <end position="84"/>
    </location>
</feature>
<reference evidence="2 3" key="1">
    <citation type="journal article" date="2019" name="Nat. Ecol. Evol.">
        <title>Megaphylogeny resolves global patterns of mushroom evolution.</title>
        <authorList>
            <person name="Varga T."/>
            <person name="Krizsan K."/>
            <person name="Foldi C."/>
            <person name="Dima B."/>
            <person name="Sanchez-Garcia M."/>
            <person name="Sanchez-Ramirez S."/>
            <person name="Szollosi G.J."/>
            <person name="Szarkandi J.G."/>
            <person name="Papp V."/>
            <person name="Albert L."/>
            <person name="Andreopoulos W."/>
            <person name="Angelini C."/>
            <person name="Antonin V."/>
            <person name="Barry K.W."/>
            <person name="Bougher N.L."/>
            <person name="Buchanan P."/>
            <person name="Buyck B."/>
            <person name="Bense V."/>
            <person name="Catcheside P."/>
            <person name="Chovatia M."/>
            <person name="Cooper J."/>
            <person name="Damon W."/>
            <person name="Desjardin D."/>
            <person name="Finy P."/>
            <person name="Geml J."/>
            <person name="Haridas S."/>
            <person name="Hughes K."/>
            <person name="Justo A."/>
            <person name="Karasinski D."/>
            <person name="Kautmanova I."/>
            <person name="Kiss B."/>
            <person name="Kocsube S."/>
            <person name="Kotiranta H."/>
            <person name="LaButti K.M."/>
            <person name="Lechner B.E."/>
            <person name="Liimatainen K."/>
            <person name="Lipzen A."/>
            <person name="Lukacs Z."/>
            <person name="Mihaltcheva S."/>
            <person name="Morgado L.N."/>
            <person name="Niskanen T."/>
            <person name="Noordeloos M.E."/>
            <person name="Ohm R.A."/>
            <person name="Ortiz-Santana B."/>
            <person name="Ovrebo C."/>
            <person name="Racz N."/>
            <person name="Riley R."/>
            <person name="Savchenko A."/>
            <person name="Shiryaev A."/>
            <person name="Soop K."/>
            <person name="Spirin V."/>
            <person name="Szebenyi C."/>
            <person name="Tomsovsky M."/>
            <person name="Tulloss R.E."/>
            <person name="Uehling J."/>
            <person name="Grigoriev I.V."/>
            <person name="Vagvolgyi C."/>
            <person name="Papp T."/>
            <person name="Martin F.M."/>
            <person name="Miettinen O."/>
            <person name="Hibbett D.S."/>
            <person name="Nagy L.G."/>
        </authorList>
    </citation>
    <scope>NUCLEOTIDE SEQUENCE [LARGE SCALE GENOMIC DNA]</scope>
    <source>
        <strain evidence="2 3">CBS 121175</strain>
    </source>
</reference>
<gene>
    <name evidence="2" type="ORF">FA15DRAFT_739276</name>
</gene>